<reference evidence="1 2" key="1">
    <citation type="submission" date="2020-03" db="EMBL/GenBank/DDBJ databases">
        <authorList>
            <person name="Sun Q."/>
        </authorList>
    </citation>
    <scope>NUCLEOTIDE SEQUENCE [LARGE SCALE GENOMIC DNA]</scope>
    <source>
        <strain evidence="1 2">JC162</strain>
    </source>
</reference>
<gene>
    <name evidence="1" type="ORF">GWK16_23440</name>
</gene>
<keyword evidence="2" id="KW-1185">Reference proteome</keyword>
<dbReference type="AlphaFoldDB" id="A0A848EIK9"/>
<organism evidence="1 2">
    <name type="scientific">Neoroseomonas marina</name>
    <dbReference type="NCBI Taxonomy" id="1232220"/>
    <lineage>
        <taxon>Bacteria</taxon>
        <taxon>Pseudomonadati</taxon>
        <taxon>Pseudomonadota</taxon>
        <taxon>Alphaproteobacteria</taxon>
        <taxon>Acetobacterales</taxon>
        <taxon>Acetobacteraceae</taxon>
        <taxon>Neoroseomonas</taxon>
    </lineage>
</organism>
<protein>
    <submittedName>
        <fullName evidence="1">Uncharacterized protein</fullName>
    </submittedName>
</protein>
<name>A0A848EIK9_9PROT</name>
<dbReference type="EMBL" id="JABBKX010000013">
    <property type="protein sequence ID" value="NMJ44221.1"/>
    <property type="molecule type" value="Genomic_DNA"/>
</dbReference>
<evidence type="ECO:0000313" key="2">
    <source>
        <dbReference type="Proteomes" id="UP000548582"/>
    </source>
</evidence>
<evidence type="ECO:0000313" key="1">
    <source>
        <dbReference type="EMBL" id="NMJ44221.1"/>
    </source>
</evidence>
<comment type="caution">
    <text evidence="1">The sequence shown here is derived from an EMBL/GenBank/DDBJ whole genome shotgun (WGS) entry which is preliminary data.</text>
</comment>
<dbReference type="Proteomes" id="UP000548582">
    <property type="component" value="Unassembled WGS sequence"/>
</dbReference>
<dbReference type="RefSeq" id="WP_170056410.1">
    <property type="nucleotide sequence ID" value="NZ_JABBKX010000013.1"/>
</dbReference>
<accession>A0A848EIK9</accession>
<sequence>MTAAGRAVARLAACGRRLRDTIRRGLPVSRSLDPAAFPPPWMVRPDWPSDSIGWRVGGEAHFFQVRERDAALSPAEQAAHKRAFPVPPAWEGYLDSGRKGWRLFG</sequence>
<proteinExistence type="predicted"/>